<name>A0A6J7DHN4_9ZZZZ</name>
<reference evidence="1" key="1">
    <citation type="submission" date="2020-05" db="EMBL/GenBank/DDBJ databases">
        <authorList>
            <person name="Chiriac C."/>
            <person name="Salcher M."/>
            <person name="Ghai R."/>
            <person name="Kavagutti S V."/>
        </authorList>
    </citation>
    <scope>NUCLEOTIDE SEQUENCE</scope>
</reference>
<accession>A0A6J7DHN4</accession>
<dbReference type="AlphaFoldDB" id="A0A6J7DHN4"/>
<proteinExistence type="predicted"/>
<sequence>MLRLDYGPRRLCGLIFVASRYRTWVTIRYRCNACGNLTRFDVVETTTVRAFHHFTVGGELAIESPEVVRHTVESVDCRWCGHGRSVEAIDEATA</sequence>
<organism evidence="1">
    <name type="scientific">freshwater metagenome</name>
    <dbReference type="NCBI Taxonomy" id="449393"/>
    <lineage>
        <taxon>unclassified sequences</taxon>
        <taxon>metagenomes</taxon>
        <taxon>ecological metagenomes</taxon>
    </lineage>
</organism>
<protein>
    <submittedName>
        <fullName evidence="1">Unannotated protein</fullName>
    </submittedName>
</protein>
<evidence type="ECO:0000313" key="1">
    <source>
        <dbReference type="EMBL" id="CAB4868798.1"/>
    </source>
</evidence>
<gene>
    <name evidence="1" type="ORF">UFOPK3381_00679</name>
</gene>
<dbReference type="EMBL" id="CAFBLN010000021">
    <property type="protein sequence ID" value="CAB4868798.1"/>
    <property type="molecule type" value="Genomic_DNA"/>
</dbReference>